<dbReference type="Proteomes" id="UP000039865">
    <property type="component" value="Unassembled WGS sequence"/>
</dbReference>
<protein>
    <submittedName>
        <fullName evidence="1">Uncharacterized protein</fullName>
    </submittedName>
</protein>
<organism evidence="1 2">
    <name type="scientific">Stylonychia lemnae</name>
    <name type="common">Ciliate</name>
    <dbReference type="NCBI Taxonomy" id="5949"/>
    <lineage>
        <taxon>Eukaryota</taxon>
        <taxon>Sar</taxon>
        <taxon>Alveolata</taxon>
        <taxon>Ciliophora</taxon>
        <taxon>Intramacronucleata</taxon>
        <taxon>Spirotrichea</taxon>
        <taxon>Stichotrichia</taxon>
        <taxon>Sporadotrichida</taxon>
        <taxon>Oxytrichidae</taxon>
        <taxon>Stylonychinae</taxon>
        <taxon>Stylonychia</taxon>
    </lineage>
</organism>
<dbReference type="OrthoDB" id="292498at2759"/>
<proteinExistence type="predicted"/>
<reference evidence="1 2" key="1">
    <citation type="submission" date="2014-06" db="EMBL/GenBank/DDBJ databases">
        <authorList>
            <person name="Swart Estienne"/>
        </authorList>
    </citation>
    <scope>NUCLEOTIDE SEQUENCE [LARGE SCALE GENOMIC DNA]</scope>
    <source>
        <strain evidence="1 2">130c</strain>
    </source>
</reference>
<dbReference type="EMBL" id="CCKQ01007422">
    <property type="protein sequence ID" value="CDW78778.1"/>
    <property type="molecule type" value="Genomic_DNA"/>
</dbReference>
<name>A0A078AD39_STYLE</name>
<keyword evidence="2" id="KW-1185">Reference proteome</keyword>
<dbReference type="InParanoid" id="A0A078AD39"/>
<accession>A0A078AD39</accession>
<evidence type="ECO:0000313" key="2">
    <source>
        <dbReference type="Proteomes" id="UP000039865"/>
    </source>
</evidence>
<dbReference type="AlphaFoldDB" id="A0A078AD39"/>
<sequence>MDAQNKNITCATDAEIDSVFDRLSVNVALMNQFVDVNDNSANPIKTLIKTQYMTSNSMLSSNQIIKISQNYVILSDSQFSSQLDQQNLTYYSTRLDAFFTASQLNSEANMSLYLALDENVFTSTRVVYTVADALSTTGGFLGIISIILNYLLCWLQDIIFYQQIIYDMFYVEKQNDMPRVLIENSQYNLKLNPSIGLRENQDSSNRNQLKIKDNCDQYQTILNSIKQRVKFKFTLGDLIRALCLCIRTASSKKIQLRRKLFQIARQKIDKRFEIERIFETMKTTRLLNKIILSKYQRMLTPYFRSSLVRIKVDLSDIKNADQKQNHLQQKEEVSDWQSMSKLQRRQLKFKVNQEY</sequence>
<gene>
    <name evidence="1" type="primary">Contig14111.g15041</name>
    <name evidence="1" type="ORF">STYLEM_7762</name>
</gene>
<evidence type="ECO:0000313" key="1">
    <source>
        <dbReference type="EMBL" id="CDW78778.1"/>
    </source>
</evidence>